<sequence>MSYELLIQHGSNIMYPPTVEGVTIEWERKGQPGKLTFEVVKTPGLSFQEGDPCRFSVDGTPVFYGFVFEKSRKGNNPNVIKCVVYDQLYYLKNKDTYVYTNKTASEVIKMVAEDFQLNVGELEDTGYKIASRVEDNQTLFDIIQNALDETIKATGQMYVLYDNVGKLTLKSLGNMKLNMLVDEDTAGDYDYKSSIATQTYDKIKLSYENKETGKREIYIAQDGSHINQWGVLQYYEKLDSKANAKAMADALLDLYNTKTRTLKLQDVLGDIRVRAGTLLVVMLGLGDINVSNYLMAEQVKHTFNDGQHLMELKMRGGTFVA</sequence>
<evidence type="ECO:0000313" key="2">
    <source>
        <dbReference type="EMBL" id="RAW66446.1"/>
    </source>
</evidence>
<dbReference type="Pfam" id="PF24032">
    <property type="entry name" value="YQBQ"/>
    <property type="match status" value="1"/>
</dbReference>
<feature type="domain" description="YqbQ/XkdQ" evidence="1">
    <location>
        <begin position="22"/>
        <end position="315"/>
    </location>
</feature>
<accession>A0A329UWL9</accession>
<dbReference type="GO" id="GO:0016787">
    <property type="term" value="F:hydrolase activity"/>
    <property type="evidence" value="ECO:0007669"/>
    <property type="project" value="UniProtKB-KW"/>
</dbReference>
<evidence type="ECO:0000259" key="1">
    <source>
        <dbReference type="Pfam" id="PF24032"/>
    </source>
</evidence>
<gene>
    <name evidence="2" type="ORF">C4N21_03835</name>
</gene>
<evidence type="ECO:0000313" key="3">
    <source>
        <dbReference type="Proteomes" id="UP000250550"/>
    </source>
</evidence>
<proteinExistence type="predicted"/>
<keyword evidence="2" id="KW-0378">Hydrolase</keyword>
<dbReference type="AlphaFoldDB" id="A0A329UWL9"/>
<dbReference type="Proteomes" id="UP000250550">
    <property type="component" value="Unassembled WGS sequence"/>
</dbReference>
<dbReference type="EMBL" id="PRLF01000003">
    <property type="protein sequence ID" value="RAW66446.1"/>
    <property type="molecule type" value="Genomic_DNA"/>
</dbReference>
<dbReference type="RefSeq" id="WP_112121048.1">
    <property type="nucleotide sequence ID" value="NZ_PRLF01000003.1"/>
</dbReference>
<protein>
    <submittedName>
        <fullName evidence="2">Hydrolase</fullName>
    </submittedName>
</protein>
<name>A0A329UWL9_9FIRM</name>
<reference evidence="2 3" key="1">
    <citation type="submission" date="2018-02" db="EMBL/GenBank/DDBJ databases">
        <title>Complete genome sequencing of Faecalibacterium prausnitzii strains isolated from the human gut.</title>
        <authorList>
            <person name="Fitzgerald B.C."/>
            <person name="Shkoporov A.N."/>
            <person name="Ross P.R."/>
            <person name="Hill C."/>
        </authorList>
    </citation>
    <scope>NUCLEOTIDE SEQUENCE [LARGE SCALE GENOMIC DNA]</scope>
    <source>
        <strain evidence="2 3">APC924/119</strain>
    </source>
</reference>
<dbReference type="InterPro" id="IPR056937">
    <property type="entry name" value="YqbQ/XkdQ"/>
</dbReference>
<dbReference type="SUPFAM" id="SSF69279">
    <property type="entry name" value="Phage tail proteins"/>
    <property type="match status" value="1"/>
</dbReference>
<comment type="caution">
    <text evidence="2">The sequence shown here is derived from an EMBL/GenBank/DDBJ whole genome shotgun (WGS) entry which is preliminary data.</text>
</comment>
<organism evidence="2 3">
    <name type="scientific">Faecalibacterium prausnitzii</name>
    <dbReference type="NCBI Taxonomy" id="853"/>
    <lineage>
        <taxon>Bacteria</taxon>
        <taxon>Bacillati</taxon>
        <taxon>Bacillota</taxon>
        <taxon>Clostridia</taxon>
        <taxon>Eubacteriales</taxon>
        <taxon>Oscillospiraceae</taxon>
        <taxon>Faecalibacterium</taxon>
    </lineage>
</organism>